<evidence type="ECO:0000256" key="5">
    <source>
        <dbReference type="SAM" id="MobiDB-lite"/>
    </source>
</evidence>
<dbReference type="SUPFAM" id="SSF48498">
    <property type="entry name" value="Tetracyclin repressor-like, C-terminal domain"/>
    <property type="match status" value="1"/>
</dbReference>
<dbReference type="AlphaFoldDB" id="A0A1N6E7Z3"/>
<dbReference type="InterPro" id="IPR036271">
    <property type="entry name" value="Tet_transcr_reg_TetR-rel_C_sf"/>
</dbReference>
<dbReference type="SUPFAM" id="SSF46689">
    <property type="entry name" value="Homeodomain-like"/>
    <property type="match status" value="1"/>
</dbReference>
<name>A0A1N6E7Z3_9MICO</name>
<dbReference type="GO" id="GO:0003700">
    <property type="term" value="F:DNA-binding transcription factor activity"/>
    <property type="evidence" value="ECO:0007669"/>
    <property type="project" value="TreeGrafter"/>
</dbReference>
<protein>
    <submittedName>
        <fullName evidence="7">Transcriptional regulator, TetR family</fullName>
    </submittedName>
</protein>
<keyword evidence="3" id="KW-0804">Transcription</keyword>
<dbReference type="GO" id="GO:0000976">
    <property type="term" value="F:transcription cis-regulatory region binding"/>
    <property type="evidence" value="ECO:0007669"/>
    <property type="project" value="TreeGrafter"/>
</dbReference>
<accession>A0A1N6E7Z3</accession>
<evidence type="ECO:0000256" key="4">
    <source>
        <dbReference type="PROSITE-ProRule" id="PRU00335"/>
    </source>
</evidence>
<dbReference type="Gene3D" id="1.10.10.60">
    <property type="entry name" value="Homeodomain-like"/>
    <property type="match status" value="1"/>
</dbReference>
<dbReference type="Proteomes" id="UP000184699">
    <property type="component" value="Unassembled WGS sequence"/>
</dbReference>
<dbReference type="InterPro" id="IPR011075">
    <property type="entry name" value="TetR_C"/>
</dbReference>
<organism evidence="7 8">
    <name type="scientific">Agromyces cerinus subsp. cerinus</name>
    <dbReference type="NCBI Taxonomy" id="232089"/>
    <lineage>
        <taxon>Bacteria</taxon>
        <taxon>Bacillati</taxon>
        <taxon>Actinomycetota</taxon>
        <taxon>Actinomycetes</taxon>
        <taxon>Micrococcales</taxon>
        <taxon>Microbacteriaceae</taxon>
        <taxon>Agromyces</taxon>
    </lineage>
</organism>
<dbReference type="EMBL" id="FSRJ01000001">
    <property type="protein sequence ID" value="SIN79132.1"/>
    <property type="molecule type" value="Genomic_DNA"/>
</dbReference>
<dbReference type="PANTHER" id="PTHR30055:SF148">
    <property type="entry name" value="TETR-FAMILY TRANSCRIPTIONAL REGULATOR"/>
    <property type="match status" value="1"/>
</dbReference>
<evidence type="ECO:0000313" key="8">
    <source>
        <dbReference type="Proteomes" id="UP000184699"/>
    </source>
</evidence>
<gene>
    <name evidence="7" type="ORF">SAMN05443544_1194</name>
</gene>
<dbReference type="InterPro" id="IPR050109">
    <property type="entry name" value="HTH-type_TetR-like_transc_reg"/>
</dbReference>
<feature type="region of interest" description="Disordered" evidence="5">
    <location>
        <begin position="194"/>
        <end position="217"/>
    </location>
</feature>
<reference evidence="8" key="1">
    <citation type="submission" date="2016-11" db="EMBL/GenBank/DDBJ databases">
        <authorList>
            <person name="Varghese N."/>
            <person name="Submissions S."/>
        </authorList>
    </citation>
    <scope>NUCLEOTIDE SEQUENCE [LARGE SCALE GENOMIC DNA]</scope>
    <source>
        <strain evidence="8">DSM 8595</strain>
    </source>
</reference>
<feature type="DNA-binding region" description="H-T-H motif" evidence="4">
    <location>
        <begin position="38"/>
        <end position="57"/>
    </location>
</feature>
<evidence type="ECO:0000256" key="3">
    <source>
        <dbReference type="ARBA" id="ARBA00023163"/>
    </source>
</evidence>
<evidence type="ECO:0000313" key="7">
    <source>
        <dbReference type="EMBL" id="SIN79132.1"/>
    </source>
</evidence>
<dbReference type="InterPro" id="IPR009057">
    <property type="entry name" value="Homeodomain-like_sf"/>
</dbReference>
<dbReference type="PROSITE" id="PS50977">
    <property type="entry name" value="HTH_TETR_2"/>
    <property type="match status" value="1"/>
</dbReference>
<keyword evidence="2 4" id="KW-0238">DNA-binding</keyword>
<dbReference type="Gene3D" id="1.10.357.10">
    <property type="entry name" value="Tetracycline Repressor, domain 2"/>
    <property type="match status" value="1"/>
</dbReference>
<keyword evidence="1" id="KW-0805">Transcription regulation</keyword>
<dbReference type="InterPro" id="IPR001647">
    <property type="entry name" value="HTH_TetR"/>
</dbReference>
<sequence length="217" mass="23860">MYRMAATVLGRPRHESIDRAILDAAARIIEVENYRALTIGRVAQDAATTRAAVYRRFRTTAELAIAVLGDRFGTDPGVDTGDLETDLRMIQQHRLELFTHPLIVRGLPGLIDDLSLQPEAARHFSADFLGPRRTATTRAVQRAMDRGAVDASVDVEWISDLLTGPLLMRALLPGLQTIDTALIEHTISAAMTELGRRTTGSGDDVLDDRGHADEEHQ</sequence>
<dbReference type="Pfam" id="PF00440">
    <property type="entry name" value="TetR_N"/>
    <property type="match status" value="1"/>
</dbReference>
<proteinExistence type="predicted"/>
<feature type="compositionally biased region" description="Basic and acidic residues" evidence="5">
    <location>
        <begin position="207"/>
        <end position="217"/>
    </location>
</feature>
<dbReference type="Pfam" id="PF16859">
    <property type="entry name" value="TetR_C_11"/>
    <property type="match status" value="1"/>
</dbReference>
<evidence type="ECO:0000256" key="2">
    <source>
        <dbReference type="ARBA" id="ARBA00023125"/>
    </source>
</evidence>
<evidence type="ECO:0000256" key="1">
    <source>
        <dbReference type="ARBA" id="ARBA00023015"/>
    </source>
</evidence>
<evidence type="ECO:0000259" key="6">
    <source>
        <dbReference type="PROSITE" id="PS50977"/>
    </source>
</evidence>
<feature type="domain" description="HTH tetR-type" evidence="6">
    <location>
        <begin position="15"/>
        <end position="75"/>
    </location>
</feature>
<keyword evidence="8" id="KW-1185">Reference proteome</keyword>
<dbReference type="PANTHER" id="PTHR30055">
    <property type="entry name" value="HTH-TYPE TRANSCRIPTIONAL REGULATOR RUTR"/>
    <property type="match status" value="1"/>
</dbReference>